<feature type="transmembrane region" description="Helical" evidence="6">
    <location>
        <begin position="278"/>
        <end position="298"/>
    </location>
</feature>
<feature type="region of interest" description="Disordered" evidence="5">
    <location>
        <begin position="922"/>
        <end position="1059"/>
    </location>
</feature>
<feature type="compositionally biased region" description="Basic and acidic residues" evidence="5">
    <location>
        <begin position="756"/>
        <end position="775"/>
    </location>
</feature>
<feature type="region of interest" description="Disordered" evidence="5">
    <location>
        <begin position="1"/>
        <end position="49"/>
    </location>
</feature>
<evidence type="ECO:0000256" key="1">
    <source>
        <dbReference type="ARBA" id="ARBA00004141"/>
    </source>
</evidence>
<reference evidence="7" key="1">
    <citation type="journal article" date="2020" name="Fungal Divers.">
        <title>Resolving the Mortierellaceae phylogeny through synthesis of multi-gene phylogenetics and phylogenomics.</title>
        <authorList>
            <person name="Vandepol N."/>
            <person name="Liber J."/>
            <person name="Desiro A."/>
            <person name="Na H."/>
            <person name="Kennedy M."/>
            <person name="Barry K."/>
            <person name="Grigoriev I.V."/>
            <person name="Miller A.N."/>
            <person name="O'Donnell K."/>
            <person name="Stajich J.E."/>
            <person name="Bonito G."/>
        </authorList>
    </citation>
    <scope>NUCLEOTIDE SEQUENCE</scope>
    <source>
        <strain evidence="7">NRRL 28262</strain>
    </source>
</reference>
<protein>
    <recommendedName>
        <fullName evidence="9">MFS general substrate transporter</fullName>
    </recommendedName>
</protein>
<evidence type="ECO:0000313" key="8">
    <source>
        <dbReference type="Proteomes" id="UP001194580"/>
    </source>
</evidence>
<keyword evidence="4 6" id="KW-0472">Membrane</keyword>
<feature type="compositionally biased region" description="Low complexity" evidence="5">
    <location>
        <begin position="951"/>
        <end position="990"/>
    </location>
</feature>
<feature type="region of interest" description="Disordered" evidence="5">
    <location>
        <begin position="667"/>
        <end position="690"/>
    </location>
</feature>
<organism evidence="7 8">
    <name type="scientific">Linnemannia exigua</name>
    <dbReference type="NCBI Taxonomy" id="604196"/>
    <lineage>
        <taxon>Eukaryota</taxon>
        <taxon>Fungi</taxon>
        <taxon>Fungi incertae sedis</taxon>
        <taxon>Mucoromycota</taxon>
        <taxon>Mortierellomycotina</taxon>
        <taxon>Mortierellomycetes</taxon>
        <taxon>Mortierellales</taxon>
        <taxon>Mortierellaceae</taxon>
        <taxon>Linnemannia</taxon>
    </lineage>
</organism>
<feature type="compositionally biased region" description="Low complexity" evidence="5">
    <location>
        <begin position="811"/>
        <end position="825"/>
    </location>
</feature>
<dbReference type="InterPro" id="IPR036259">
    <property type="entry name" value="MFS_trans_sf"/>
</dbReference>
<feature type="compositionally biased region" description="Low complexity" evidence="5">
    <location>
        <begin position="934"/>
        <end position="944"/>
    </location>
</feature>
<dbReference type="PANTHER" id="PTHR23507:SF1">
    <property type="entry name" value="FI18259P1-RELATED"/>
    <property type="match status" value="1"/>
</dbReference>
<feature type="transmembrane region" description="Helical" evidence="6">
    <location>
        <begin position="69"/>
        <end position="87"/>
    </location>
</feature>
<dbReference type="Pfam" id="PF07690">
    <property type="entry name" value="MFS_1"/>
    <property type="match status" value="1"/>
</dbReference>
<feature type="compositionally biased region" description="Polar residues" evidence="5">
    <location>
        <begin position="846"/>
        <end position="857"/>
    </location>
</feature>
<evidence type="ECO:0000256" key="5">
    <source>
        <dbReference type="SAM" id="MobiDB-lite"/>
    </source>
</evidence>
<evidence type="ECO:0008006" key="9">
    <source>
        <dbReference type="Google" id="ProtNLM"/>
    </source>
</evidence>
<feature type="transmembrane region" description="Helical" evidence="6">
    <location>
        <begin position="542"/>
        <end position="560"/>
    </location>
</feature>
<keyword evidence="3 6" id="KW-1133">Transmembrane helix</keyword>
<dbReference type="Proteomes" id="UP001194580">
    <property type="component" value="Unassembled WGS sequence"/>
</dbReference>
<dbReference type="GO" id="GO:0016020">
    <property type="term" value="C:membrane"/>
    <property type="evidence" value="ECO:0007669"/>
    <property type="project" value="UniProtKB-SubCell"/>
</dbReference>
<proteinExistence type="predicted"/>
<feature type="transmembrane region" description="Helical" evidence="6">
    <location>
        <begin position="208"/>
        <end position="229"/>
    </location>
</feature>
<comment type="subcellular location">
    <subcellularLocation>
        <location evidence="1">Membrane</location>
        <topology evidence="1">Multi-pass membrane protein</topology>
    </subcellularLocation>
</comment>
<feature type="compositionally biased region" description="Basic and acidic residues" evidence="5">
    <location>
        <begin position="16"/>
        <end position="42"/>
    </location>
</feature>
<feature type="transmembrane region" description="Helical" evidence="6">
    <location>
        <begin position="365"/>
        <end position="384"/>
    </location>
</feature>
<accession>A0AAD4D7W6</accession>
<dbReference type="PANTHER" id="PTHR23507">
    <property type="entry name" value="ZGC:174356"/>
    <property type="match status" value="1"/>
</dbReference>
<feature type="transmembrane region" description="Helical" evidence="6">
    <location>
        <begin position="509"/>
        <end position="530"/>
    </location>
</feature>
<name>A0AAD4D7W6_9FUNG</name>
<evidence type="ECO:0000256" key="3">
    <source>
        <dbReference type="ARBA" id="ARBA00022989"/>
    </source>
</evidence>
<gene>
    <name evidence="7" type="ORF">BGZ95_001101</name>
</gene>
<dbReference type="SUPFAM" id="SSF103473">
    <property type="entry name" value="MFS general substrate transporter"/>
    <property type="match status" value="1"/>
</dbReference>
<evidence type="ECO:0000256" key="2">
    <source>
        <dbReference type="ARBA" id="ARBA00022692"/>
    </source>
</evidence>
<keyword evidence="2 6" id="KW-0812">Transmembrane</keyword>
<dbReference type="GO" id="GO:0022857">
    <property type="term" value="F:transmembrane transporter activity"/>
    <property type="evidence" value="ECO:0007669"/>
    <property type="project" value="InterPro"/>
</dbReference>
<feature type="transmembrane region" description="Helical" evidence="6">
    <location>
        <begin position="477"/>
        <end position="497"/>
    </location>
</feature>
<keyword evidence="8" id="KW-1185">Reference proteome</keyword>
<dbReference type="AlphaFoldDB" id="A0AAD4D7W6"/>
<evidence type="ECO:0000256" key="4">
    <source>
        <dbReference type="ARBA" id="ARBA00023136"/>
    </source>
</evidence>
<feature type="compositionally biased region" description="Acidic residues" evidence="5">
    <location>
        <begin position="836"/>
        <end position="845"/>
    </location>
</feature>
<feature type="region of interest" description="Disordered" evidence="5">
    <location>
        <begin position="756"/>
        <end position="908"/>
    </location>
</feature>
<dbReference type="EMBL" id="JAAAIL010001215">
    <property type="protein sequence ID" value="KAG0271140.1"/>
    <property type="molecule type" value="Genomic_DNA"/>
</dbReference>
<dbReference type="InterPro" id="IPR011701">
    <property type="entry name" value="MFS"/>
</dbReference>
<dbReference type="Gene3D" id="1.20.1250.20">
    <property type="entry name" value="MFS general substrate transporter like domains"/>
    <property type="match status" value="1"/>
</dbReference>
<feature type="compositionally biased region" description="Polar residues" evidence="5">
    <location>
        <begin position="1027"/>
        <end position="1038"/>
    </location>
</feature>
<feature type="transmembrane region" description="Helical" evidence="6">
    <location>
        <begin position="250"/>
        <end position="272"/>
    </location>
</feature>
<sequence length="1059" mass="113711">MTDHHTGASERQPLIDPRDRYTRIPRTQDNEQQQHETTIKPNDDDDIPQQDEASRLAALQALPWYKRPSIAWLLPFVFLLALVLGLSKAPQEQLIVKIMCNEYYRERETSSDEGGGSMSLSSLLLSNEGFIGNRPLEDPCNSAPVVALAASVLGRVRALKYISGFFTIGYITSLSDKYGRKPLIYMTLVPAMLTQLLIVYMARPTSNLGVGILYADGLFMGLMGAGILLEPCLNAYIADCTPRNGRSLSIGYVMVSLAVGMTIGSILSSFLHRLTHDYNIAMFISAGTLFFLLFYAILLPESLPKHARFVIVAKSDVGQDATASLAQRVLATMKSGLVTILDPVLLFLPGRIDASPDVNTSPSPYTLLILLTGYGIIQFASNGMSTILVPYTNLVYHWDGEMDGYYFGLSGAFSIIVYVVIFPLLHKLFMTVYASKVVAAENTERSEDLLEDQHQQSDANATTPSEVKTRQSVWGDLTFFIFGSGLYAVAYFIVALIPTQASMFLGKALGGVSVVDTMVMTLSSFLYGWILSKTSATMPSAVFLLSGVCTCLGVLAGMTLNDTPAPDTTPLASMNRLQLQAACVKLGLDSTPATESLRKQLREHDGYKQLHTVSSNFITTCVSTTATSETQENTASQLSAEDADVAMQDAHEAEESMVATVKVEQEGAQEIPTEEHQEQSPVDEAEAQPEAMAVEELSIKQEVMEEDVQETSPFQETTLVQVKTEKEDTDVVVKQEADTASIITIKQEKEEENVAIKQEKVDAKGPSDDVKKEDSPVPIAQRRQLWEARSAPTQQRSGLPVSKTRINNQQTTVRRMTSTTTLTTTAQVQKRRRTEDGEDDADVTMEEQSSPIPQSGTVRKLIGKFAGSSISAPSSPVGKKRRVDLPTSKSSPGPGSNSSSGGSSFPSIPKFKRVVKIPASGNRASSSLYAMGNSTSRSGAGAAGARKRAASDSASGSAGATTADRISPAASASTTTATTPKKTSSKPVSAETINRLATPKKINTPAAAAASAGALSNVAPVPAPNFGASTSTAPSTHAVTKARGPVLSTAVRAAQRAKK</sequence>
<feature type="transmembrane region" description="Helical" evidence="6">
    <location>
        <begin position="183"/>
        <end position="202"/>
    </location>
</feature>
<feature type="compositionally biased region" description="Low complexity" evidence="5">
    <location>
        <begin position="886"/>
        <end position="907"/>
    </location>
</feature>
<feature type="transmembrane region" description="Helical" evidence="6">
    <location>
        <begin position="404"/>
        <end position="425"/>
    </location>
</feature>
<evidence type="ECO:0000256" key="6">
    <source>
        <dbReference type="SAM" id="Phobius"/>
    </source>
</evidence>
<comment type="caution">
    <text evidence="7">The sequence shown here is derived from an EMBL/GenBank/DDBJ whole genome shotgun (WGS) entry which is preliminary data.</text>
</comment>
<evidence type="ECO:0000313" key="7">
    <source>
        <dbReference type="EMBL" id="KAG0271140.1"/>
    </source>
</evidence>